<reference evidence="1" key="1">
    <citation type="submission" date="2020-08" db="EMBL/GenBank/DDBJ databases">
        <authorList>
            <person name="Shumante A."/>
            <person name="Zimin A.V."/>
            <person name="Puiu D."/>
            <person name="Salzberg S.L."/>
        </authorList>
    </citation>
    <scope>NUCLEOTIDE SEQUENCE</scope>
    <source>
        <strain evidence="1">WC2-LM</strain>
        <tissue evidence="1">Liver</tissue>
    </source>
</reference>
<evidence type="ECO:0000313" key="1">
    <source>
        <dbReference type="EMBL" id="KAF7468338.1"/>
    </source>
</evidence>
<accession>A0A834Q0E0</accession>
<dbReference type="Proteomes" id="UP000662637">
    <property type="component" value="Unassembled WGS sequence"/>
</dbReference>
<dbReference type="EMBL" id="WJEC01007754">
    <property type="protein sequence ID" value="KAF7468338.1"/>
    <property type="molecule type" value="Genomic_DNA"/>
</dbReference>
<dbReference type="AlphaFoldDB" id="A0A834Q0E0"/>
<comment type="caution">
    <text evidence="1">The sequence shown here is derived from an EMBL/GenBank/DDBJ whole genome shotgun (WGS) entry which is preliminary data.</text>
</comment>
<sequence length="142" mass="15932">MRKRSQERSTPTPRSKVQPCDPVLANKKWVEVCWSGLYRNFLLFPPKTDEGGSHDFLHPAALGVTVIPAPSCYQGAQASQELGQLALHKQPNESTGVGQSPSLDLLPCEKWRLLLVYITVNQNILLLAVENIHNLEKNYKEQ</sequence>
<gene>
    <name evidence="1" type="ORF">GHT09_003683</name>
</gene>
<proteinExistence type="predicted"/>
<protein>
    <submittedName>
        <fullName evidence="1">Uncharacterized protein</fullName>
    </submittedName>
</protein>
<evidence type="ECO:0000313" key="2">
    <source>
        <dbReference type="Proteomes" id="UP000662637"/>
    </source>
</evidence>
<name>A0A834Q0E0_MARMO</name>
<organism evidence="1 2">
    <name type="scientific">Marmota monax</name>
    <name type="common">Woodchuck</name>
    <dbReference type="NCBI Taxonomy" id="9995"/>
    <lineage>
        <taxon>Eukaryota</taxon>
        <taxon>Metazoa</taxon>
        <taxon>Chordata</taxon>
        <taxon>Craniata</taxon>
        <taxon>Vertebrata</taxon>
        <taxon>Euteleostomi</taxon>
        <taxon>Mammalia</taxon>
        <taxon>Eutheria</taxon>
        <taxon>Euarchontoglires</taxon>
        <taxon>Glires</taxon>
        <taxon>Rodentia</taxon>
        <taxon>Sciuromorpha</taxon>
        <taxon>Sciuridae</taxon>
        <taxon>Xerinae</taxon>
        <taxon>Marmotini</taxon>
        <taxon>Marmota</taxon>
    </lineage>
</organism>